<dbReference type="InterPro" id="IPR028081">
    <property type="entry name" value="Leu-bd"/>
</dbReference>
<dbReference type="EMBL" id="FOZK01000001">
    <property type="protein sequence ID" value="SFR92748.1"/>
    <property type="molecule type" value="Genomic_DNA"/>
</dbReference>
<dbReference type="RefSeq" id="WP_089814694.1">
    <property type="nucleotide sequence ID" value="NZ_FOZK01000001.1"/>
</dbReference>
<dbReference type="Gene3D" id="3.40.50.2300">
    <property type="match status" value="2"/>
</dbReference>
<organism evidence="3 4">
    <name type="scientific">Halomicrobium zhouii</name>
    <dbReference type="NCBI Taxonomy" id="767519"/>
    <lineage>
        <taxon>Archaea</taxon>
        <taxon>Methanobacteriati</taxon>
        <taxon>Methanobacteriota</taxon>
        <taxon>Stenosarchaea group</taxon>
        <taxon>Halobacteria</taxon>
        <taxon>Halobacteriales</taxon>
        <taxon>Haloarculaceae</taxon>
        <taxon>Halomicrobium</taxon>
    </lineage>
</organism>
<dbReference type="AlphaFoldDB" id="A0A1I6KP28"/>
<keyword evidence="1" id="KW-0732">Signal</keyword>
<proteinExistence type="predicted"/>
<evidence type="ECO:0000313" key="4">
    <source>
        <dbReference type="Proteomes" id="UP000199062"/>
    </source>
</evidence>
<evidence type="ECO:0000313" key="3">
    <source>
        <dbReference type="EMBL" id="SFR92748.1"/>
    </source>
</evidence>
<dbReference type="InterPro" id="IPR051010">
    <property type="entry name" value="BCAA_transport"/>
</dbReference>
<name>A0A1I6KP28_9EURY</name>
<dbReference type="PANTHER" id="PTHR30483:SF6">
    <property type="entry name" value="PERIPLASMIC BINDING PROTEIN OF ABC TRANSPORTER FOR NATURAL AMINO ACIDS"/>
    <property type="match status" value="1"/>
</dbReference>
<dbReference type="STRING" id="767519.SAMN05216559_1140"/>
<feature type="domain" description="Leucine-binding protein" evidence="2">
    <location>
        <begin position="58"/>
        <end position="413"/>
    </location>
</feature>
<keyword evidence="4" id="KW-1185">Reference proteome</keyword>
<protein>
    <submittedName>
        <fullName evidence="3">ABC-type branched-chain amino acid transport system, substrate-binding protein</fullName>
    </submittedName>
</protein>
<dbReference type="InterPro" id="IPR028082">
    <property type="entry name" value="Peripla_BP_I"/>
</dbReference>
<accession>A0A1I6KP28</accession>
<dbReference type="OrthoDB" id="264684at2157"/>
<evidence type="ECO:0000259" key="2">
    <source>
        <dbReference type="Pfam" id="PF13458"/>
    </source>
</evidence>
<dbReference type="Pfam" id="PF13458">
    <property type="entry name" value="Peripla_BP_6"/>
    <property type="match status" value="1"/>
</dbReference>
<sequence length="445" mass="46746">MEREERHATGGTTSRRRLLETIAAGSAAGLGGLAGCISDGSGGTPTPDSAPTFLLSTVQSGPYSRLGDKELNGFELAVKHINEGGGLVEAGAFEELTGDGLLGYEVETTTVDNEGSGETARSNVLPHVTENEVTMICGGARASTARAHRDIAIEHEVPFMAGTCLLDALSGEECAATMYREMYSSRALVRALGPTLATRVGERATYVQLYADSPEGKDLRNAVDRYFADSGTPRWEPRGNEAIQPGSTGYEDDLAQITRGRPDALFLNLFGIDAINALTAAQDAVPEETQVVVPFIDDSLGYVVGSEVADILGTMPWEAGLDGEYAKAYDSAYVSNYGTIAGGDAATGSGTAHVTYTQTLQFAAAAARAESFDPGAIQSALEGYEYDAGGGDQRLQACNHQASRAVPVVRGRSSQDSGGNYFELLDHRDGVVPTCEEEPATSCSL</sequence>
<reference evidence="3 4" key="1">
    <citation type="submission" date="2016-10" db="EMBL/GenBank/DDBJ databases">
        <authorList>
            <person name="de Groot N.N."/>
        </authorList>
    </citation>
    <scope>NUCLEOTIDE SEQUENCE [LARGE SCALE GENOMIC DNA]</scope>
    <source>
        <strain evidence="3 4">CGMCC 1.10457</strain>
    </source>
</reference>
<dbReference type="Proteomes" id="UP000199062">
    <property type="component" value="Unassembled WGS sequence"/>
</dbReference>
<evidence type="ECO:0000256" key="1">
    <source>
        <dbReference type="ARBA" id="ARBA00022729"/>
    </source>
</evidence>
<dbReference type="PANTHER" id="PTHR30483">
    <property type="entry name" value="LEUCINE-SPECIFIC-BINDING PROTEIN"/>
    <property type="match status" value="1"/>
</dbReference>
<dbReference type="SUPFAM" id="SSF53822">
    <property type="entry name" value="Periplasmic binding protein-like I"/>
    <property type="match status" value="1"/>
</dbReference>
<gene>
    <name evidence="3" type="ORF">SAMN05216559_1140</name>
</gene>